<reference evidence="7 9" key="2">
    <citation type="submission" date="2018-07" db="EMBL/GenBank/DDBJ databases">
        <title>Draft Genome Assemblies for Five Robust Yarrowia lipolytica Strains Exhibiting High Lipid Production and Pentose Sugar Utilization and Sugar Alcohol Secretion from Undetoxified Lignocellulosic Biomass Hydrolysates.</title>
        <authorList>
            <consortium name="DOE Joint Genome Institute"/>
            <person name="Walker C."/>
            <person name="Ryu S."/>
            <person name="Na H."/>
            <person name="Zane M."/>
            <person name="LaButti K."/>
            <person name="Lipzen A."/>
            <person name="Haridas S."/>
            <person name="Barry K."/>
            <person name="Grigoriev I.V."/>
            <person name="Quarterman J."/>
            <person name="Slininger P."/>
            <person name="Dien B."/>
            <person name="Trinh C.T."/>
        </authorList>
    </citation>
    <scope>NUCLEOTIDE SEQUENCE [LARGE SCALE GENOMIC DNA]</scope>
    <source>
        <strain evidence="7 9">YB392</strain>
    </source>
</reference>
<protein>
    <submittedName>
        <fullName evidence="6">Uncharacterized protein</fullName>
    </submittedName>
</protein>
<evidence type="ECO:0000313" key="9">
    <source>
        <dbReference type="Proteomes" id="UP000256601"/>
    </source>
</evidence>
<keyword evidence="2 5" id="KW-0812">Transmembrane</keyword>
<dbReference type="AlphaFoldDB" id="A0A1D8N8Q5"/>
<dbReference type="InterPro" id="IPR005351">
    <property type="entry name" value="ASTER"/>
</dbReference>
<sequence>MSDKRRADLCVPYVHVVDKQNDAQSFITTSLPMAAMFLRNKLMSWTALFTAITAFMNEPLIKPTQSDGASQPAWLSVLVSLVGLFTCYMDLAFPSQGRKLAAQHAASSTASAASSTASAASATVASVASKATGVAADALDKLFKKAA</sequence>
<accession>A0A1D8N8Q5</accession>
<comment type="subcellular location">
    <subcellularLocation>
        <location evidence="1">Membrane</location>
    </subcellularLocation>
</comment>
<dbReference type="Proteomes" id="UP000256601">
    <property type="component" value="Unassembled WGS sequence"/>
</dbReference>
<reference evidence="6 8" key="1">
    <citation type="journal article" date="2016" name="PLoS ONE">
        <title>Sequence Assembly of Yarrowia lipolytica Strain W29/CLIB89 Shows Transposable Element Diversity.</title>
        <authorList>
            <person name="Magnan C."/>
            <person name="Yu J."/>
            <person name="Chang I."/>
            <person name="Jahn E."/>
            <person name="Kanomata Y."/>
            <person name="Wu J."/>
            <person name="Zeller M."/>
            <person name="Oakes M."/>
            <person name="Baldi P."/>
            <person name="Sandmeyer S."/>
        </authorList>
    </citation>
    <scope>NUCLEOTIDE SEQUENCE [LARGE SCALE GENOMIC DNA]</scope>
    <source>
        <strain evidence="6">CLIB89</strain>
        <strain evidence="8">CLIB89(W29)</strain>
    </source>
</reference>
<dbReference type="OrthoDB" id="284718at2759"/>
<proteinExistence type="predicted"/>
<dbReference type="GO" id="GO:0044183">
    <property type="term" value="F:protein folding chaperone"/>
    <property type="evidence" value="ECO:0007669"/>
    <property type="project" value="InterPro"/>
</dbReference>
<dbReference type="KEGG" id="yli:2906828"/>
<evidence type="ECO:0000256" key="1">
    <source>
        <dbReference type="ARBA" id="ARBA00004370"/>
    </source>
</evidence>
<name>A0A1D8N8Q5_YARLL</name>
<feature type="transmembrane region" description="Helical" evidence="5">
    <location>
        <begin position="73"/>
        <end position="93"/>
    </location>
</feature>
<dbReference type="RefSeq" id="XP_501178.1">
    <property type="nucleotide sequence ID" value="XM_501178.1"/>
</dbReference>
<gene>
    <name evidence="7" type="ORF">B0I71DRAFT_126638</name>
    <name evidence="6" type="ORF">YALI1_B27805g</name>
</gene>
<keyword evidence="3 5" id="KW-1133">Transmembrane helix</keyword>
<evidence type="ECO:0000256" key="4">
    <source>
        <dbReference type="ARBA" id="ARBA00023136"/>
    </source>
</evidence>
<evidence type="ECO:0000313" key="6">
    <source>
        <dbReference type="EMBL" id="AOW02024.1"/>
    </source>
</evidence>
<organism evidence="6 8">
    <name type="scientific">Yarrowia lipolytica</name>
    <name type="common">Candida lipolytica</name>
    <dbReference type="NCBI Taxonomy" id="4952"/>
    <lineage>
        <taxon>Eukaryota</taxon>
        <taxon>Fungi</taxon>
        <taxon>Dikarya</taxon>
        <taxon>Ascomycota</taxon>
        <taxon>Saccharomycotina</taxon>
        <taxon>Dipodascomycetes</taxon>
        <taxon>Dipodascales</taxon>
        <taxon>Dipodascales incertae sedis</taxon>
        <taxon>Yarrowia</taxon>
    </lineage>
</organism>
<dbReference type="GeneID" id="2906828"/>
<dbReference type="EMBL" id="KZ858948">
    <property type="protein sequence ID" value="RDW28970.1"/>
    <property type="molecule type" value="Genomic_DNA"/>
</dbReference>
<dbReference type="eggNOG" id="ENOG502S6JB">
    <property type="taxonomic scope" value="Eukaryota"/>
</dbReference>
<dbReference type="Proteomes" id="UP000182444">
    <property type="component" value="Chromosome 1B"/>
</dbReference>
<dbReference type="GO" id="GO:0005789">
    <property type="term" value="C:endoplasmic reticulum membrane"/>
    <property type="evidence" value="ECO:0007669"/>
    <property type="project" value="InterPro"/>
</dbReference>
<dbReference type="PANTHER" id="PTHR28038:SF1">
    <property type="entry name" value="ADL329WP"/>
    <property type="match status" value="1"/>
</dbReference>
<evidence type="ECO:0000256" key="3">
    <source>
        <dbReference type="ARBA" id="ARBA00022989"/>
    </source>
</evidence>
<dbReference type="VEuPathDB" id="FungiDB:YALI1_B27805g"/>
<dbReference type="GO" id="GO:0045048">
    <property type="term" value="P:protein insertion into ER membrane"/>
    <property type="evidence" value="ECO:0007669"/>
    <property type="project" value="InterPro"/>
</dbReference>
<dbReference type="EMBL" id="CP017554">
    <property type="protein sequence ID" value="AOW02024.1"/>
    <property type="molecule type" value="Genomic_DNA"/>
</dbReference>
<dbReference type="VEuPathDB" id="FungiDB:YALI0_B21362g"/>
<feature type="transmembrane region" description="Helical" evidence="5">
    <location>
        <begin position="42"/>
        <end position="61"/>
    </location>
</feature>
<evidence type="ECO:0000256" key="2">
    <source>
        <dbReference type="ARBA" id="ARBA00022692"/>
    </source>
</evidence>
<dbReference type="OMA" id="MVAMFLR"/>
<evidence type="ECO:0000256" key="5">
    <source>
        <dbReference type="SAM" id="Phobius"/>
    </source>
</evidence>
<dbReference type="PANTHER" id="PTHR28038">
    <property type="entry name" value="ADL329WP"/>
    <property type="match status" value="1"/>
</dbReference>
<dbReference type="Pfam" id="PF03669">
    <property type="entry name" value="ASTER"/>
    <property type="match status" value="1"/>
</dbReference>
<evidence type="ECO:0000313" key="8">
    <source>
        <dbReference type="Proteomes" id="UP000182444"/>
    </source>
</evidence>
<keyword evidence="4 5" id="KW-0472">Membrane</keyword>
<evidence type="ECO:0000313" key="7">
    <source>
        <dbReference type="EMBL" id="RDW28970.1"/>
    </source>
</evidence>